<sequence>MVFWLSCLCSDFESQADRTPDVSQLRAHLDRGPIMEGAAPSRKEGTGPRRSISSSGVVGAFPGMSKTSFKGLCEDGENEEKNSVEEKDS</sequence>
<gene>
    <name evidence="2" type="ORF">O181_103369</name>
</gene>
<comment type="caution">
    <text evidence="2">The sequence shown here is derived from an EMBL/GenBank/DDBJ whole genome shotgun (WGS) entry which is preliminary data.</text>
</comment>
<reference evidence="2" key="1">
    <citation type="submission" date="2021-03" db="EMBL/GenBank/DDBJ databases">
        <title>Draft genome sequence of rust myrtle Austropuccinia psidii MF-1, a brazilian biotype.</title>
        <authorList>
            <person name="Quecine M.C."/>
            <person name="Pachon D.M.R."/>
            <person name="Bonatelli M.L."/>
            <person name="Correr F.H."/>
            <person name="Franceschini L.M."/>
            <person name="Leite T.F."/>
            <person name="Margarido G.R.A."/>
            <person name="Almeida C.A."/>
            <person name="Ferrarezi J.A."/>
            <person name="Labate C.A."/>
        </authorList>
    </citation>
    <scope>NUCLEOTIDE SEQUENCE</scope>
    <source>
        <strain evidence="2">MF-1</strain>
    </source>
</reference>
<evidence type="ECO:0000313" key="3">
    <source>
        <dbReference type="Proteomes" id="UP000765509"/>
    </source>
</evidence>
<dbReference type="AlphaFoldDB" id="A0A9Q3JKC9"/>
<evidence type="ECO:0000313" key="2">
    <source>
        <dbReference type="EMBL" id="MBW0563654.1"/>
    </source>
</evidence>
<accession>A0A9Q3JKC9</accession>
<dbReference type="EMBL" id="AVOT02074532">
    <property type="protein sequence ID" value="MBW0563654.1"/>
    <property type="molecule type" value="Genomic_DNA"/>
</dbReference>
<organism evidence="2 3">
    <name type="scientific">Austropuccinia psidii MF-1</name>
    <dbReference type="NCBI Taxonomy" id="1389203"/>
    <lineage>
        <taxon>Eukaryota</taxon>
        <taxon>Fungi</taxon>
        <taxon>Dikarya</taxon>
        <taxon>Basidiomycota</taxon>
        <taxon>Pucciniomycotina</taxon>
        <taxon>Pucciniomycetes</taxon>
        <taxon>Pucciniales</taxon>
        <taxon>Sphaerophragmiaceae</taxon>
        <taxon>Austropuccinia</taxon>
    </lineage>
</organism>
<keyword evidence="3" id="KW-1185">Reference proteome</keyword>
<feature type="region of interest" description="Disordered" evidence="1">
    <location>
        <begin position="19"/>
        <end position="89"/>
    </location>
</feature>
<feature type="compositionally biased region" description="Basic and acidic residues" evidence="1">
    <location>
        <begin position="79"/>
        <end position="89"/>
    </location>
</feature>
<dbReference type="Proteomes" id="UP000765509">
    <property type="component" value="Unassembled WGS sequence"/>
</dbReference>
<evidence type="ECO:0000256" key="1">
    <source>
        <dbReference type="SAM" id="MobiDB-lite"/>
    </source>
</evidence>
<protein>
    <submittedName>
        <fullName evidence="2">Uncharacterized protein</fullName>
    </submittedName>
</protein>
<proteinExistence type="predicted"/>
<name>A0A9Q3JKC9_9BASI</name>